<comment type="caution">
    <text evidence="7">The sequence shown here is derived from an EMBL/GenBank/DDBJ whole genome shotgun (WGS) entry which is preliminary data.</text>
</comment>
<feature type="active site" description="Proton acceptor" evidence="4">
    <location>
        <position position="306"/>
    </location>
</feature>
<dbReference type="Gene3D" id="3.40.50.150">
    <property type="entry name" value="Vaccinia Virus protein VP39"/>
    <property type="match status" value="1"/>
</dbReference>
<reference evidence="7" key="1">
    <citation type="submission" date="2022-11" db="EMBL/GenBank/DDBJ databases">
        <authorList>
            <person name="Petersen C."/>
        </authorList>
    </citation>
    <scope>NUCLEOTIDE SEQUENCE</scope>
    <source>
        <strain evidence="7">IBT 30069</strain>
    </source>
</reference>
<sequence length="398" mass="45358">MAGKIPSSKEFFGALNQLCQDADMLRGELSESDRLSSLKLAQKLARSLEKPRDAILKMSFSPGQIVVVRIAVDMGIFQALTERDTPLTLDELAAVKNADPILTERVLRLLCAIGYVIENDVRVYSANDITREMSTRLGSATIRLMFDSISITLAKLPEWIRQMKFQNPPGTSNGPFQYVENTKGGIWEYLFTRPELNDDFNTFMEASSADRPYWVNWFPVQEQLLDEYIGGAEDALLVDIAGGKGHDIKRFHAKFPGTPGRLFLEDQDHVLAEAEVGDNIEKIHFDLFQPQPIKGAKIYYMHMILHDWSDSECQEILHNIRNAMTKGYSKLIIQEFVMPERDAPFLASIWDWQMLAFCNSMERNEKHWGRLLTSCGFKVVQFWPPPGDGHYIIEAEMI</sequence>
<protein>
    <recommendedName>
        <fullName evidence="9">O-methyltransferase domain-containing protein</fullName>
    </recommendedName>
</protein>
<dbReference type="GO" id="GO:0032259">
    <property type="term" value="P:methylation"/>
    <property type="evidence" value="ECO:0007669"/>
    <property type="project" value="UniProtKB-KW"/>
</dbReference>
<evidence type="ECO:0000256" key="1">
    <source>
        <dbReference type="ARBA" id="ARBA00022603"/>
    </source>
</evidence>
<name>A0A9W9FY28_9EURO</name>
<dbReference type="Gene3D" id="1.10.10.10">
    <property type="entry name" value="Winged helix-like DNA-binding domain superfamily/Winged helix DNA-binding domain"/>
    <property type="match status" value="1"/>
</dbReference>
<evidence type="ECO:0000256" key="2">
    <source>
        <dbReference type="ARBA" id="ARBA00022679"/>
    </source>
</evidence>
<dbReference type="GO" id="GO:0008171">
    <property type="term" value="F:O-methyltransferase activity"/>
    <property type="evidence" value="ECO:0007669"/>
    <property type="project" value="InterPro"/>
</dbReference>
<dbReference type="InterPro" id="IPR016461">
    <property type="entry name" value="COMT-like"/>
</dbReference>
<organism evidence="7 8">
    <name type="scientific">Penicillium angulare</name>
    <dbReference type="NCBI Taxonomy" id="116970"/>
    <lineage>
        <taxon>Eukaryota</taxon>
        <taxon>Fungi</taxon>
        <taxon>Dikarya</taxon>
        <taxon>Ascomycota</taxon>
        <taxon>Pezizomycotina</taxon>
        <taxon>Eurotiomycetes</taxon>
        <taxon>Eurotiomycetidae</taxon>
        <taxon>Eurotiales</taxon>
        <taxon>Aspergillaceae</taxon>
        <taxon>Penicillium</taxon>
    </lineage>
</organism>
<dbReference type="InterPro" id="IPR036390">
    <property type="entry name" value="WH_DNA-bd_sf"/>
</dbReference>
<dbReference type="GO" id="GO:0046983">
    <property type="term" value="F:protein dimerization activity"/>
    <property type="evidence" value="ECO:0007669"/>
    <property type="project" value="InterPro"/>
</dbReference>
<dbReference type="Pfam" id="PF00891">
    <property type="entry name" value="Methyltransf_2"/>
    <property type="match status" value="1"/>
</dbReference>
<dbReference type="InterPro" id="IPR012967">
    <property type="entry name" value="COMT_dimerisation"/>
</dbReference>
<evidence type="ECO:0000256" key="3">
    <source>
        <dbReference type="ARBA" id="ARBA00022691"/>
    </source>
</evidence>
<keyword evidence="2" id="KW-0808">Transferase</keyword>
<keyword evidence="1" id="KW-0489">Methyltransferase</keyword>
<dbReference type="OrthoDB" id="1535081at2759"/>
<dbReference type="InterPro" id="IPR001077">
    <property type="entry name" value="COMT_C"/>
</dbReference>
<evidence type="ECO:0000256" key="4">
    <source>
        <dbReference type="PIRSR" id="PIRSR005739-1"/>
    </source>
</evidence>
<accession>A0A9W9FY28</accession>
<gene>
    <name evidence="7" type="ORF">N7456_005253</name>
</gene>
<reference evidence="7" key="2">
    <citation type="journal article" date="2023" name="IMA Fungus">
        <title>Comparative genomic study of the Penicillium genus elucidates a diverse pangenome and 15 lateral gene transfer events.</title>
        <authorList>
            <person name="Petersen C."/>
            <person name="Sorensen T."/>
            <person name="Nielsen M.R."/>
            <person name="Sondergaard T.E."/>
            <person name="Sorensen J.L."/>
            <person name="Fitzpatrick D.A."/>
            <person name="Frisvad J.C."/>
            <person name="Nielsen K.L."/>
        </authorList>
    </citation>
    <scope>NUCLEOTIDE SEQUENCE</scope>
    <source>
        <strain evidence="7">IBT 30069</strain>
    </source>
</reference>
<feature type="domain" description="O-methyltransferase dimerisation" evidence="6">
    <location>
        <begin position="67"/>
        <end position="131"/>
    </location>
</feature>
<dbReference type="SUPFAM" id="SSF46785">
    <property type="entry name" value="Winged helix' DNA-binding domain"/>
    <property type="match status" value="1"/>
</dbReference>
<dbReference type="PIRSF" id="PIRSF005739">
    <property type="entry name" value="O-mtase"/>
    <property type="match status" value="1"/>
</dbReference>
<evidence type="ECO:0000313" key="7">
    <source>
        <dbReference type="EMBL" id="KAJ5108578.1"/>
    </source>
</evidence>
<evidence type="ECO:0000259" key="6">
    <source>
        <dbReference type="Pfam" id="PF08100"/>
    </source>
</evidence>
<evidence type="ECO:0008006" key="9">
    <source>
        <dbReference type="Google" id="ProtNLM"/>
    </source>
</evidence>
<dbReference type="Proteomes" id="UP001149165">
    <property type="component" value="Unassembled WGS sequence"/>
</dbReference>
<dbReference type="PANTHER" id="PTHR43712">
    <property type="entry name" value="PUTATIVE (AFU_ORTHOLOGUE AFUA_4G14580)-RELATED"/>
    <property type="match status" value="1"/>
</dbReference>
<feature type="domain" description="O-methyltransferase C-terminal" evidence="5">
    <location>
        <begin position="235"/>
        <end position="378"/>
    </location>
</feature>
<evidence type="ECO:0000313" key="8">
    <source>
        <dbReference type="Proteomes" id="UP001149165"/>
    </source>
</evidence>
<dbReference type="InterPro" id="IPR029063">
    <property type="entry name" value="SAM-dependent_MTases_sf"/>
</dbReference>
<dbReference type="PROSITE" id="PS51683">
    <property type="entry name" value="SAM_OMT_II"/>
    <property type="match status" value="1"/>
</dbReference>
<dbReference type="Pfam" id="PF08100">
    <property type="entry name" value="Dimerisation"/>
    <property type="match status" value="1"/>
</dbReference>
<keyword evidence="8" id="KW-1185">Reference proteome</keyword>
<dbReference type="SUPFAM" id="SSF53335">
    <property type="entry name" value="S-adenosyl-L-methionine-dependent methyltransferases"/>
    <property type="match status" value="1"/>
</dbReference>
<dbReference type="InterPro" id="IPR036388">
    <property type="entry name" value="WH-like_DNA-bd_sf"/>
</dbReference>
<evidence type="ECO:0000259" key="5">
    <source>
        <dbReference type="Pfam" id="PF00891"/>
    </source>
</evidence>
<proteinExistence type="predicted"/>
<dbReference type="EMBL" id="JAPQKH010000003">
    <property type="protein sequence ID" value="KAJ5108578.1"/>
    <property type="molecule type" value="Genomic_DNA"/>
</dbReference>
<dbReference type="AlphaFoldDB" id="A0A9W9FY28"/>
<dbReference type="PANTHER" id="PTHR43712:SF1">
    <property type="entry name" value="HYPOTHETICAL O-METHYLTRANSFERASE (EUROFUNG)-RELATED"/>
    <property type="match status" value="1"/>
</dbReference>
<dbReference type="GO" id="GO:0044550">
    <property type="term" value="P:secondary metabolite biosynthetic process"/>
    <property type="evidence" value="ECO:0007669"/>
    <property type="project" value="UniProtKB-ARBA"/>
</dbReference>
<keyword evidence="3" id="KW-0949">S-adenosyl-L-methionine</keyword>